<dbReference type="Proteomes" id="UP000479710">
    <property type="component" value="Unassembled WGS sequence"/>
</dbReference>
<name>A0A6G1BHQ5_9ORYZ</name>
<feature type="compositionally biased region" description="Gly residues" evidence="1">
    <location>
        <begin position="17"/>
        <end position="27"/>
    </location>
</feature>
<sequence>MTIPKHCTTTPHLWTVAGGGRELGGGHLPSPTTKDTSEADGEVLNDGETAALGGVNDPNVPKDLGRQPPVDVVHLVHVRAAAVSHCQQPAS</sequence>
<evidence type="ECO:0000313" key="3">
    <source>
        <dbReference type="Proteomes" id="UP000479710"/>
    </source>
</evidence>
<reference evidence="2 3" key="1">
    <citation type="submission" date="2019-11" db="EMBL/GenBank/DDBJ databases">
        <title>Whole genome sequence of Oryza granulata.</title>
        <authorList>
            <person name="Li W."/>
        </authorList>
    </citation>
    <scope>NUCLEOTIDE SEQUENCE [LARGE SCALE GENOMIC DNA]</scope>
    <source>
        <strain evidence="3">cv. Menghai</strain>
        <tissue evidence="2">Leaf</tissue>
    </source>
</reference>
<dbReference type="EMBL" id="SPHZ02000012">
    <property type="protein sequence ID" value="KAF0887865.1"/>
    <property type="molecule type" value="Genomic_DNA"/>
</dbReference>
<evidence type="ECO:0000313" key="2">
    <source>
        <dbReference type="EMBL" id="KAF0887865.1"/>
    </source>
</evidence>
<accession>A0A6G1BHQ5</accession>
<feature type="region of interest" description="Disordered" evidence="1">
    <location>
        <begin position="1"/>
        <end position="40"/>
    </location>
</feature>
<organism evidence="2 3">
    <name type="scientific">Oryza meyeriana var. granulata</name>
    <dbReference type="NCBI Taxonomy" id="110450"/>
    <lineage>
        <taxon>Eukaryota</taxon>
        <taxon>Viridiplantae</taxon>
        <taxon>Streptophyta</taxon>
        <taxon>Embryophyta</taxon>
        <taxon>Tracheophyta</taxon>
        <taxon>Spermatophyta</taxon>
        <taxon>Magnoliopsida</taxon>
        <taxon>Liliopsida</taxon>
        <taxon>Poales</taxon>
        <taxon>Poaceae</taxon>
        <taxon>BOP clade</taxon>
        <taxon>Oryzoideae</taxon>
        <taxon>Oryzeae</taxon>
        <taxon>Oryzinae</taxon>
        <taxon>Oryza</taxon>
        <taxon>Oryza meyeriana</taxon>
    </lineage>
</organism>
<keyword evidence="3" id="KW-1185">Reference proteome</keyword>
<evidence type="ECO:0000256" key="1">
    <source>
        <dbReference type="SAM" id="MobiDB-lite"/>
    </source>
</evidence>
<dbReference type="AlphaFoldDB" id="A0A6G1BHQ5"/>
<protein>
    <submittedName>
        <fullName evidence="2">Uncharacterized protein</fullName>
    </submittedName>
</protein>
<comment type="caution">
    <text evidence="2">The sequence shown here is derived from an EMBL/GenBank/DDBJ whole genome shotgun (WGS) entry which is preliminary data.</text>
</comment>
<gene>
    <name evidence="2" type="ORF">E2562_004069</name>
</gene>
<proteinExistence type="predicted"/>